<dbReference type="InterPro" id="IPR053301">
    <property type="entry name" value="F-box_motif"/>
</dbReference>
<sequence>MSTTQWPRTHHSYSKRAKTDVNSLPCDVILRIAAQFGPPDLIGASLVCVAWRDALKPLREAMVFTEAGKILKREHKRVNAMLGEALEAFLKGAARGYTPAMVEVGLIYYLDMGRKDEGILWYRRAAELGDPAGQYHLAMFYFQLQGNNPYNTKVAIEYLHKAAIGGHALAQHKLAHCYHQGRGVTPSTAETARWFLRAAEGGYMPAMLNISLCYLVGIGVPKGTAGSEWHKRAREIHGYSDENSWMDLTRRLYSKEEFL</sequence>
<evidence type="ECO:0000313" key="3">
    <source>
        <dbReference type="Proteomes" id="UP001291926"/>
    </source>
</evidence>
<accession>A0ABR0DC67</accession>
<dbReference type="Gene3D" id="1.20.1280.50">
    <property type="match status" value="1"/>
</dbReference>
<dbReference type="Gene3D" id="1.25.40.10">
    <property type="entry name" value="Tetratricopeptide repeat domain"/>
    <property type="match status" value="1"/>
</dbReference>
<dbReference type="InterPro" id="IPR036047">
    <property type="entry name" value="F-box-like_dom_sf"/>
</dbReference>
<dbReference type="PROSITE" id="PS50181">
    <property type="entry name" value="FBOX"/>
    <property type="match status" value="1"/>
</dbReference>
<organism evidence="2 3">
    <name type="scientific">Penstemon davidsonii</name>
    <dbReference type="NCBI Taxonomy" id="160366"/>
    <lineage>
        <taxon>Eukaryota</taxon>
        <taxon>Viridiplantae</taxon>
        <taxon>Streptophyta</taxon>
        <taxon>Embryophyta</taxon>
        <taxon>Tracheophyta</taxon>
        <taxon>Spermatophyta</taxon>
        <taxon>Magnoliopsida</taxon>
        <taxon>eudicotyledons</taxon>
        <taxon>Gunneridae</taxon>
        <taxon>Pentapetalae</taxon>
        <taxon>asterids</taxon>
        <taxon>lamiids</taxon>
        <taxon>Lamiales</taxon>
        <taxon>Plantaginaceae</taxon>
        <taxon>Cheloneae</taxon>
        <taxon>Penstemon</taxon>
    </lineage>
</organism>
<dbReference type="SUPFAM" id="SSF81901">
    <property type="entry name" value="HCP-like"/>
    <property type="match status" value="1"/>
</dbReference>
<dbReference type="SUPFAM" id="SSF81383">
    <property type="entry name" value="F-box domain"/>
    <property type="match status" value="1"/>
</dbReference>
<dbReference type="Pfam" id="PF00646">
    <property type="entry name" value="F-box"/>
    <property type="match status" value="1"/>
</dbReference>
<dbReference type="Proteomes" id="UP001291926">
    <property type="component" value="Unassembled WGS sequence"/>
</dbReference>
<dbReference type="PANTHER" id="PTHR45088">
    <property type="entry name" value="OSJNBA0022H21.17 PROTEIN"/>
    <property type="match status" value="1"/>
</dbReference>
<dbReference type="InterPro" id="IPR011990">
    <property type="entry name" value="TPR-like_helical_dom_sf"/>
</dbReference>
<protein>
    <recommendedName>
        <fullName evidence="1">F-box domain-containing protein</fullName>
    </recommendedName>
</protein>
<dbReference type="PANTHER" id="PTHR45088:SF1">
    <property type="entry name" value="OS04G0476000 PROTEIN"/>
    <property type="match status" value="1"/>
</dbReference>
<feature type="domain" description="F-box" evidence="1">
    <location>
        <begin position="18"/>
        <end position="67"/>
    </location>
</feature>
<comment type="caution">
    <text evidence="2">The sequence shown here is derived from an EMBL/GenBank/DDBJ whole genome shotgun (WGS) entry which is preliminary data.</text>
</comment>
<evidence type="ECO:0000259" key="1">
    <source>
        <dbReference type="PROSITE" id="PS50181"/>
    </source>
</evidence>
<dbReference type="EMBL" id="JAYDYQ010002533">
    <property type="protein sequence ID" value="KAK4486388.1"/>
    <property type="molecule type" value="Genomic_DNA"/>
</dbReference>
<proteinExistence type="predicted"/>
<dbReference type="InterPro" id="IPR006597">
    <property type="entry name" value="Sel1-like"/>
</dbReference>
<reference evidence="2 3" key="1">
    <citation type="journal article" date="2023" name="bioRxiv">
        <title>Genome report: Whole genome sequence and annotation of Penstemon davidsonii.</title>
        <authorList>
            <person name="Ostevik K.L."/>
            <person name="Alabady M."/>
            <person name="Zhang M."/>
            <person name="Rausher M.D."/>
        </authorList>
    </citation>
    <scope>NUCLEOTIDE SEQUENCE [LARGE SCALE GENOMIC DNA]</scope>
    <source>
        <strain evidence="2">DNT005</strain>
        <tissue evidence="2">Whole leaf</tissue>
    </source>
</reference>
<dbReference type="InterPro" id="IPR001810">
    <property type="entry name" value="F-box_dom"/>
</dbReference>
<dbReference type="SMART" id="SM00671">
    <property type="entry name" value="SEL1"/>
    <property type="match status" value="3"/>
</dbReference>
<keyword evidence="3" id="KW-1185">Reference proteome</keyword>
<name>A0ABR0DC67_9LAMI</name>
<dbReference type="Pfam" id="PF08238">
    <property type="entry name" value="Sel1"/>
    <property type="match status" value="4"/>
</dbReference>
<evidence type="ECO:0000313" key="2">
    <source>
        <dbReference type="EMBL" id="KAK4486388.1"/>
    </source>
</evidence>
<gene>
    <name evidence="2" type="ORF">RD792_009061</name>
</gene>